<sequence>MKLTFSQSRPIERTVLKVGKWNESKPATEMDISCNYY</sequence>
<dbReference type="AlphaFoldDB" id="A0A840D303"/>
<dbReference type="EMBL" id="JACIER010000003">
    <property type="protein sequence ID" value="MBB4043105.1"/>
    <property type="molecule type" value="Genomic_DNA"/>
</dbReference>
<dbReference type="Proteomes" id="UP000560658">
    <property type="component" value="Unassembled WGS sequence"/>
</dbReference>
<reference evidence="1" key="1">
    <citation type="submission" date="2020-08" db="EMBL/GenBank/DDBJ databases">
        <title>Genomic Encyclopedia of Type Strains, Phase IV (KMG-IV): sequencing the most valuable type-strain genomes for metagenomic binning, comparative biology and taxonomic classification.</title>
        <authorList>
            <person name="Goeker M."/>
        </authorList>
    </citation>
    <scope>NUCLEOTIDE SEQUENCE [LARGE SCALE GENOMIC DNA]</scope>
    <source>
        <strain evidence="1">DSM 105720</strain>
    </source>
</reference>
<protein>
    <submittedName>
        <fullName evidence="1">Uncharacterized protein</fullName>
    </submittedName>
</protein>
<gene>
    <name evidence="1" type="ORF">GGR06_000872</name>
</gene>
<evidence type="ECO:0000313" key="2">
    <source>
        <dbReference type="Proteomes" id="UP000560658"/>
    </source>
</evidence>
<keyword evidence="2" id="KW-1185">Reference proteome</keyword>
<evidence type="ECO:0000313" key="1">
    <source>
        <dbReference type="EMBL" id="MBB4043105.1"/>
    </source>
</evidence>
<comment type="caution">
    <text evidence="1">The sequence shown here is derived from an EMBL/GenBank/DDBJ whole genome shotgun (WGS) entry which is preliminary data.</text>
</comment>
<accession>A0A840D303</accession>
<name>A0A840D303_9BACE</name>
<organism evidence="1 2">
    <name type="scientific">Bacteroides reticulotermitis</name>
    <dbReference type="NCBI Taxonomy" id="1133319"/>
    <lineage>
        <taxon>Bacteria</taxon>
        <taxon>Pseudomonadati</taxon>
        <taxon>Bacteroidota</taxon>
        <taxon>Bacteroidia</taxon>
        <taxon>Bacteroidales</taxon>
        <taxon>Bacteroidaceae</taxon>
        <taxon>Bacteroides</taxon>
    </lineage>
</organism>
<proteinExistence type="predicted"/>